<name>A0AAE1WYN3_9LAMI</name>
<protein>
    <submittedName>
        <fullName evidence="1">Uncharacterized protein</fullName>
    </submittedName>
</protein>
<organism evidence="1 2">
    <name type="scientific">Sesamum angolense</name>
    <dbReference type="NCBI Taxonomy" id="2727404"/>
    <lineage>
        <taxon>Eukaryota</taxon>
        <taxon>Viridiplantae</taxon>
        <taxon>Streptophyta</taxon>
        <taxon>Embryophyta</taxon>
        <taxon>Tracheophyta</taxon>
        <taxon>Spermatophyta</taxon>
        <taxon>Magnoliopsida</taxon>
        <taxon>eudicotyledons</taxon>
        <taxon>Gunneridae</taxon>
        <taxon>Pentapetalae</taxon>
        <taxon>asterids</taxon>
        <taxon>lamiids</taxon>
        <taxon>Lamiales</taxon>
        <taxon>Pedaliaceae</taxon>
        <taxon>Sesamum</taxon>
    </lineage>
</organism>
<dbReference type="AlphaFoldDB" id="A0AAE1WYN3"/>
<keyword evidence="2" id="KW-1185">Reference proteome</keyword>
<evidence type="ECO:0000313" key="1">
    <source>
        <dbReference type="EMBL" id="KAK4402130.1"/>
    </source>
</evidence>
<dbReference type="PANTHER" id="PTHR35702">
    <property type="entry name" value="EXPRESSED PROTEIN"/>
    <property type="match status" value="1"/>
</dbReference>
<dbReference type="PANTHER" id="PTHR35702:SF1">
    <property type="entry name" value="EXPRESSED PROTEIN"/>
    <property type="match status" value="1"/>
</dbReference>
<evidence type="ECO:0000313" key="2">
    <source>
        <dbReference type="Proteomes" id="UP001289374"/>
    </source>
</evidence>
<sequence length="154" mass="16459">MILNSSDAVMFMVFFSYVTICQLSTSSGSPAYGTLISGLIIGYWPLNLGSAFYLGTAALPTKSSAEKCRLLVGEEAASKSGQFTFLNCFDGSSGTLACVVKEGVKLYFYNFRALHVESKRNVAIETALADSIAQGMSAADAAKVAQKKEPRQQN</sequence>
<dbReference type="Proteomes" id="UP001289374">
    <property type="component" value="Unassembled WGS sequence"/>
</dbReference>
<dbReference type="EMBL" id="JACGWL010000005">
    <property type="protein sequence ID" value="KAK4402130.1"/>
    <property type="molecule type" value="Genomic_DNA"/>
</dbReference>
<proteinExistence type="predicted"/>
<reference evidence="1" key="1">
    <citation type="submission" date="2020-06" db="EMBL/GenBank/DDBJ databases">
        <authorList>
            <person name="Li T."/>
            <person name="Hu X."/>
            <person name="Zhang T."/>
            <person name="Song X."/>
            <person name="Zhang H."/>
            <person name="Dai N."/>
            <person name="Sheng W."/>
            <person name="Hou X."/>
            <person name="Wei L."/>
        </authorList>
    </citation>
    <scope>NUCLEOTIDE SEQUENCE</scope>
    <source>
        <strain evidence="1">K16</strain>
        <tissue evidence="1">Leaf</tissue>
    </source>
</reference>
<comment type="caution">
    <text evidence="1">The sequence shown here is derived from an EMBL/GenBank/DDBJ whole genome shotgun (WGS) entry which is preliminary data.</text>
</comment>
<gene>
    <name evidence="1" type="ORF">Sango_0953700</name>
</gene>
<accession>A0AAE1WYN3</accession>
<reference evidence="1" key="2">
    <citation type="journal article" date="2024" name="Plant">
        <title>Genomic evolution and insights into agronomic trait innovations of Sesamum species.</title>
        <authorList>
            <person name="Miao H."/>
            <person name="Wang L."/>
            <person name="Qu L."/>
            <person name="Liu H."/>
            <person name="Sun Y."/>
            <person name="Le M."/>
            <person name="Wang Q."/>
            <person name="Wei S."/>
            <person name="Zheng Y."/>
            <person name="Lin W."/>
            <person name="Duan Y."/>
            <person name="Cao H."/>
            <person name="Xiong S."/>
            <person name="Wang X."/>
            <person name="Wei L."/>
            <person name="Li C."/>
            <person name="Ma Q."/>
            <person name="Ju M."/>
            <person name="Zhao R."/>
            <person name="Li G."/>
            <person name="Mu C."/>
            <person name="Tian Q."/>
            <person name="Mei H."/>
            <person name="Zhang T."/>
            <person name="Gao T."/>
            <person name="Zhang H."/>
        </authorList>
    </citation>
    <scope>NUCLEOTIDE SEQUENCE</scope>
    <source>
        <strain evidence="1">K16</strain>
    </source>
</reference>